<keyword evidence="1" id="KW-0812">Transmembrane</keyword>
<feature type="transmembrane region" description="Helical" evidence="1">
    <location>
        <begin position="75"/>
        <end position="101"/>
    </location>
</feature>
<accession>A0A1S8TLA6</accession>
<keyword evidence="3" id="KW-1185">Reference proteome</keyword>
<evidence type="ECO:0000313" key="3">
    <source>
        <dbReference type="Proteomes" id="UP000190890"/>
    </source>
</evidence>
<dbReference type="EMBL" id="LZZM01000125">
    <property type="protein sequence ID" value="OOM78540.1"/>
    <property type="molecule type" value="Genomic_DNA"/>
</dbReference>
<protein>
    <submittedName>
        <fullName evidence="2">Uncharacterized protein</fullName>
    </submittedName>
</protein>
<evidence type="ECO:0000313" key="2">
    <source>
        <dbReference type="EMBL" id="OOM78540.1"/>
    </source>
</evidence>
<proteinExistence type="predicted"/>
<reference evidence="2 3" key="1">
    <citation type="submission" date="2016-05" db="EMBL/GenBank/DDBJ databases">
        <title>Microbial solvent formation.</title>
        <authorList>
            <person name="Poehlein A."/>
            <person name="Montoya Solano J.D."/>
            <person name="Flitsch S."/>
            <person name="Krabben P."/>
            <person name="Duerre P."/>
            <person name="Daniel R."/>
        </authorList>
    </citation>
    <scope>NUCLEOTIDE SEQUENCE [LARGE SCALE GENOMIC DNA]</scope>
    <source>
        <strain evidence="2 3">DSM 2619</strain>
    </source>
</reference>
<gene>
    <name evidence="2" type="ORF">CLPUN_19020</name>
</gene>
<sequence>MLNGVLIGALQGLPPWTSGIGLTIVVIFCILTVHENLLRDTIFGNIPALFLGLAETFFIFSIQPANAVAITPVHLYGFFIHGMVMSVLVVVGGGFLCNIIIGKDWPKYVLVEVTSNKNI</sequence>
<evidence type="ECO:0000256" key="1">
    <source>
        <dbReference type="SAM" id="Phobius"/>
    </source>
</evidence>
<dbReference type="Proteomes" id="UP000190890">
    <property type="component" value="Unassembled WGS sequence"/>
</dbReference>
<keyword evidence="1" id="KW-1133">Transmembrane helix</keyword>
<dbReference type="AlphaFoldDB" id="A0A1S8TLA6"/>
<organism evidence="2 3">
    <name type="scientific">Clostridium puniceum</name>
    <dbReference type="NCBI Taxonomy" id="29367"/>
    <lineage>
        <taxon>Bacteria</taxon>
        <taxon>Bacillati</taxon>
        <taxon>Bacillota</taxon>
        <taxon>Clostridia</taxon>
        <taxon>Eubacteriales</taxon>
        <taxon>Clostridiaceae</taxon>
        <taxon>Clostridium</taxon>
    </lineage>
</organism>
<feature type="transmembrane region" description="Helical" evidence="1">
    <location>
        <begin position="16"/>
        <end position="34"/>
    </location>
</feature>
<comment type="caution">
    <text evidence="2">The sequence shown here is derived from an EMBL/GenBank/DDBJ whole genome shotgun (WGS) entry which is preliminary data.</text>
</comment>
<keyword evidence="1" id="KW-0472">Membrane</keyword>
<feature type="transmembrane region" description="Helical" evidence="1">
    <location>
        <begin position="46"/>
        <end position="63"/>
    </location>
</feature>
<name>A0A1S8TLA6_9CLOT</name>